<comment type="caution">
    <text evidence="17">The sequence shown here is derived from an EMBL/GenBank/DDBJ whole genome shotgun (WGS) entry which is preliminary data.</text>
</comment>
<keyword evidence="2 13" id="KW-0645">Protease</keyword>
<dbReference type="EMBL" id="CAJOBC010001270">
    <property type="protein sequence ID" value="CAF3668158.1"/>
    <property type="molecule type" value="Genomic_DNA"/>
</dbReference>
<feature type="region of interest" description="Disordered" evidence="15">
    <location>
        <begin position="88"/>
        <end position="113"/>
    </location>
</feature>
<gene>
    <name evidence="17" type="ORF">GPM918_LOCUS7669</name>
    <name evidence="18" type="ORF">SRO942_LOCUS7669</name>
</gene>
<evidence type="ECO:0000256" key="8">
    <source>
        <dbReference type="ARBA" id="ARBA00023049"/>
    </source>
</evidence>
<proteinExistence type="predicted"/>
<dbReference type="InterPro" id="IPR019775">
    <property type="entry name" value="WD40_repeat_CS"/>
</dbReference>
<organism evidence="17 19">
    <name type="scientific">Didymodactylos carnosus</name>
    <dbReference type="NCBI Taxonomy" id="1234261"/>
    <lineage>
        <taxon>Eukaryota</taxon>
        <taxon>Metazoa</taxon>
        <taxon>Spiralia</taxon>
        <taxon>Gnathifera</taxon>
        <taxon>Rotifera</taxon>
        <taxon>Eurotatoria</taxon>
        <taxon>Bdelloidea</taxon>
        <taxon>Philodinida</taxon>
        <taxon>Philodinidae</taxon>
        <taxon>Didymodactylos</taxon>
    </lineage>
</organism>
<accession>A0A813YCA1</accession>
<feature type="binding site" evidence="13">
    <location>
        <position position="335"/>
    </location>
    <ligand>
        <name>Zn(2+)</name>
        <dbReference type="ChEBI" id="CHEBI:29105"/>
        <note>catalytic</note>
    </ligand>
</feature>
<dbReference type="SUPFAM" id="SSF50978">
    <property type="entry name" value="WD40 repeat-like"/>
    <property type="match status" value="1"/>
</dbReference>
<dbReference type="GO" id="GO:0006508">
    <property type="term" value="P:proteolysis"/>
    <property type="evidence" value="ECO:0007669"/>
    <property type="project" value="UniProtKB-KW"/>
</dbReference>
<evidence type="ECO:0000256" key="13">
    <source>
        <dbReference type="PROSITE-ProRule" id="PRU01211"/>
    </source>
</evidence>
<feature type="binding site" evidence="13">
    <location>
        <position position="341"/>
    </location>
    <ligand>
        <name>Zn(2+)</name>
        <dbReference type="ChEBI" id="CHEBI:29105"/>
        <note>catalytic</note>
    </ligand>
</feature>
<dbReference type="Proteomes" id="UP000663829">
    <property type="component" value="Unassembled WGS sequence"/>
</dbReference>
<sequence>FIFIWAIENYALNTEKDPPKLLHSWRGHVDSITGIEYIDPTNVLISSALDGAIRIWNLKGHFMGTFGQTLPWNIYDPATYQHPNAPLDVLTDPRSLPRHSRLDRYSDESGDDSIEQKIKEVSVEKASVPVYKQVIDDVTIDKNVKETLYILGNPSNMAGKRLRYFREKPTVHNRTHGTSHYQNLRFYPVDDNPPNTNVHFAHATIIDHNPEESDYFEGDILLDPGMETRGIGRVEAAARWPGGIVPYEISSVFDANDQTKILAGMRRLENTVAINGRLCVRFRPKTSIDTDFISIRTGSGCSSAVGRRTGSQTLTLEKGTYCIDRQGTIMHELIHALGFWHEQSRHDRDSYVTIDYNNIQIGKEHNFNKYTASATDTLGLPYDYESVMHYSRTAFSTNGKPTIVPKNSNAVIGQRDRLSNIDTAEIRAYYKCV</sequence>
<dbReference type="CDD" id="cd04280">
    <property type="entry name" value="ZnMc_astacin_like"/>
    <property type="match status" value="1"/>
</dbReference>
<evidence type="ECO:0000256" key="4">
    <source>
        <dbReference type="ARBA" id="ARBA00022729"/>
    </source>
</evidence>
<dbReference type="Gene3D" id="3.40.390.10">
    <property type="entry name" value="Collagenase (Catalytic Domain)"/>
    <property type="match status" value="1"/>
</dbReference>
<evidence type="ECO:0000256" key="1">
    <source>
        <dbReference type="ARBA" id="ARBA00022574"/>
    </source>
</evidence>
<dbReference type="PROSITE" id="PS50294">
    <property type="entry name" value="WD_REPEATS_REGION"/>
    <property type="match status" value="1"/>
</dbReference>
<keyword evidence="11" id="KW-0325">Glycoprotein</keyword>
<dbReference type="InterPro" id="IPR001680">
    <property type="entry name" value="WD40_rpt"/>
</dbReference>
<dbReference type="PROSITE" id="PS00678">
    <property type="entry name" value="WD_REPEATS_1"/>
    <property type="match status" value="1"/>
</dbReference>
<keyword evidence="1 12" id="KW-0853">WD repeat</keyword>
<dbReference type="PANTHER" id="PTHR10127">
    <property type="entry name" value="DISCOIDIN, CUB, EGF, LAMININ , AND ZINC METALLOPROTEASE DOMAIN CONTAINING"/>
    <property type="match status" value="1"/>
</dbReference>
<comment type="cofactor">
    <cofactor evidence="13 14">
        <name>Zn(2+)</name>
        <dbReference type="ChEBI" id="CHEBI:29105"/>
    </cofactor>
    <text evidence="13 14">Binds 1 zinc ion per subunit.</text>
</comment>
<evidence type="ECO:0000256" key="5">
    <source>
        <dbReference type="ARBA" id="ARBA00022737"/>
    </source>
</evidence>
<dbReference type="InterPro" id="IPR015943">
    <property type="entry name" value="WD40/YVTN_repeat-like_dom_sf"/>
</dbReference>
<dbReference type="FunFam" id="3.40.390.10:FF:000015">
    <property type="entry name" value="Meprin A subunit"/>
    <property type="match status" value="1"/>
</dbReference>
<dbReference type="InterPro" id="IPR036322">
    <property type="entry name" value="WD40_repeat_dom_sf"/>
</dbReference>
<dbReference type="InterPro" id="IPR011041">
    <property type="entry name" value="Quinoprot_gluc/sorb_DH_b-prop"/>
</dbReference>
<keyword evidence="9" id="KW-0865">Zymogen</keyword>
<dbReference type="Proteomes" id="UP000681722">
    <property type="component" value="Unassembled WGS sequence"/>
</dbReference>
<dbReference type="EMBL" id="CAJNOQ010001270">
    <property type="protein sequence ID" value="CAF0882139.1"/>
    <property type="molecule type" value="Genomic_DNA"/>
</dbReference>
<reference evidence="17" key="1">
    <citation type="submission" date="2021-02" db="EMBL/GenBank/DDBJ databases">
        <authorList>
            <person name="Nowell W R."/>
        </authorList>
    </citation>
    <scope>NUCLEOTIDE SEQUENCE</scope>
</reference>
<keyword evidence="19" id="KW-1185">Reference proteome</keyword>
<dbReference type="PANTHER" id="PTHR10127:SF850">
    <property type="entry name" value="METALLOENDOPEPTIDASE"/>
    <property type="match status" value="1"/>
</dbReference>
<keyword evidence="10" id="KW-1015">Disulfide bond</keyword>
<dbReference type="Gene3D" id="2.130.10.10">
    <property type="entry name" value="YVTN repeat-like/Quinoprotein amine dehydrogenase"/>
    <property type="match status" value="1"/>
</dbReference>
<dbReference type="OrthoDB" id="291007at2759"/>
<evidence type="ECO:0000256" key="3">
    <source>
        <dbReference type="ARBA" id="ARBA00022723"/>
    </source>
</evidence>
<dbReference type="GO" id="GO:0004222">
    <property type="term" value="F:metalloendopeptidase activity"/>
    <property type="evidence" value="ECO:0007669"/>
    <property type="project" value="UniProtKB-UniRule"/>
</dbReference>
<dbReference type="GO" id="GO:0008270">
    <property type="term" value="F:zinc ion binding"/>
    <property type="evidence" value="ECO:0007669"/>
    <property type="project" value="UniProtKB-UniRule"/>
</dbReference>
<evidence type="ECO:0000313" key="19">
    <source>
        <dbReference type="Proteomes" id="UP000663829"/>
    </source>
</evidence>
<evidence type="ECO:0000256" key="15">
    <source>
        <dbReference type="SAM" id="MobiDB-lite"/>
    </source>
</evidence>
<dbReference type="SUPFAM" id="SSF55486">
    <property type="entry name" value="Metalloproteases ('zincins'), catalytic domain"/>
    <property type="match status" value="1"/>
</dbReference>
<feature type="active site" evidence="13">
    <location>
        <position position="332"/>
    </location>
</feature>
<dbReference type="SMART" id="SM00320">
    <property type="entry name" value="WD40"/>
    <property type="match status" value="1"/>
</dbReference>
<dbReference type="SMART" id="SM00235">
    <property type="entry name" value="ZnMc"/>
    <property type="match status" value="1"/>
</dbReference>
<dbReference type="PRINTS" id="PR00480">
    <property type="entry name" value="ASTACIN"/>
</dbReference>
<name>A0A813YCA1_9BILA</name>
<keyword evidence="3 13" id="KW-0479">Metal-binding</keyword>
<dbReference type="PROSITE" id="PS50082">
    <property type="entry name" value="WD_REPEATS_2"/>
    <property type="match status" value="1"/>
</dbReference>
<dbReference type="SUPFAM" id="SSF50952">
    <property type="entry name" value="Soluble quinoprotein glucose dehydrogenase"/>
    <property type="match status" value="1"/>
</dbReference>
<dbReference type="AlphaFoldDB" id="A0A813YCA1"/>
<evidence type="ECO:0000256" key="12">
    <source>
        <dbReference type="PROSITE-ProRule" id="PRU00221"/>
    </source>
</evidence>
<dbReference type="EC" id="3.4.24.-" evidence="14"/>
<evidence type="ECO:0000259" key="16">
    <source>
        <dbReference type="PROSITE" id="PS51864"/>
    </source>
</evidence>
<keyword evidence="8 13" id="KW-0482">Metalloprotease</keyword>
<keyword evidence="5" id="KW-0677">Repeat</keyword>
<evidence type="ECO:0000256" key="6">
    <source>
        <dbReference type="ARBA" id="ARBA00022801"/>
    </source>
</evidence>
<evidence type="ECO:0000313" key="18">
    <source>
        <dbReference type="EMBL" id="CAF3668158.1"/>
    </source>
</evidence>
<evidence type="ECO:0000256" key="11">
    <source>
        <dbReference type="ARBA" id="ARBA00023180"/>
    </source>
</evidence>
<dbReference type="InterPro" id="IPR006026">
    <property type="entry name" value="Peptidase_Metallo"/>
</dbReference>
<keyword evidence="4" id="KW-0732">Signal</keyword>
<dbReference type="Pfam" id="PF01400">
    <property type="entry name" value="Astacin"/>
    <property type="match status" value="1"/>
</dbReference>
<evidence type="ECO:0000256" key="14">
    <source>
        <dbReference type="RuleBase" id="RU361183"/>
    </source>
</evidence>
<keyword evidence="6 13" id="KW-0378">Hydrolase</keyword>
<feature type="binding site" evidence="13">
    <location>
        <position position="331"/>
    </location>
    <ligand>
        <name>Zn(2+)</name>
        <dbReference type="ChEBI" id="CHEBI:29105"/>
        <note>catalytic</note>
    </ligand>
</feature>
<dbReference type="InterPro" id="IPR024079">
    <property type="entry name" value="MetalloPept_cat_dom_sf"/>
</dbReference>
<evidence type="ECO:0000256" key="7">
    <source>
        <dbReference type="ARBA" id="ARBA00022833"/>
    </source>
</evidence>
<evidence type="ECO:0000313" key="17">
    <source>
        <dbReference type="EMBL" id="CAF0882139.1"/>
    </source>
</evidence>
<feature type="domain" description="Peptidase M12A" evidence="16">
    <location>
        <begin position="229"/>
        <end position="433"/>
    </location>
</feature>
<comment type="caution">
    <text evidence="13">Lacks conserved residue(s) required for the propagation of feature annotation.</text>
</comment>
<keyword evidence="7 13" id="KW-0862">Zinc</keyword>
<dbReference type="InterPro" id="IPR034035">
    <property type="entry name" value="Astacin-like_dom"/>
</dbReference>
<dbReference type="PROSITE" id="PS51864">
    <property type="entry name" value="ASTACIN"/>
    <property type="match status" value="1"/>
</dbReference>
<protein>
    <recommendedName>
        <fullName evidence="14">Metalloendopeptidase</fullName>
        <ecNumber evidence="14">3.4.24.-</ecNumber>
    </recommendedName>
</protein>
<dbReference type="InterPro" id="IPR001506">
    <property type="entry name" value="Peptidase_M12A"/>
</dbReference>
<evidence type="ECO:0000256" key="9">
    <source>
        <dbReference type="ARBA" id="ARBA00023145"/>
    </source>
</evidence>
<feature type="non-terminal residue" evidence="17">
    <location>
        <position position="1"/>
    </location>
</feature>
<feature type="repeat" description="WD" evidence="12">
    <location>
        <begin position="25"/>
        <end position="59"/>
    </location>
</feature>
<evidence type="ECO:0000256" key="2">
    <source>
        <dbReference type="ARBA" id="ARBA00022670"/>
    </source>
</evidence>
<evidence type="ECO:0000256" key="10">
    <source>
        <dbReference type="ARBA" id="ARBA00023157"/>
    </source>
</evidence>